<evidence type="ECO:0000313" key="2">
    <source>
        <dbReference type="EMBL" id="MPQ36063.1"/>
    </source>
</evidence>
<reference evidence="3 4" key="1">
    <citation type="submission" date="2018-01" db="EMBL/GenBank/DDBJ databases">
        <title>Draft genome sequence of the feruloyl esterase-producing strain Lactobacillus fermentum CRL 1446, isolated from artisanal goat milk cheese.</title>
        <authorList>
            <person name="Abeijon Mukdsi M.C."/>
            <person name="Saavedra L."/>
            <person name="Gauffin Cano M.P."/>
            <person name="Hebert E.M."/>
            <person name="Medina R.B."/>
        </authorList>
    </citation>
    <scope>NUCLEOTIDE SEQUENCE [LARGE SCALE GENOMIC DNA]</scope>
    <source>
        <strain evidence="3 4">CRL 1446</strain>
    </source>
</reference>
<evidence type="ECO:0000313" key="3">
    <source>
        <dbReference type="EMBL" id="PNV57019.1"/>
    </source>
</evidence>
<sequence length="73" mass="8678">MIRQQPRLTRAEQRKQDLDRQIAGRWNDEEKSPNKIWRQEVADALTKITIEVIIALVIILIAFNYYTDHLGSW</sequence>
<gene>
    <name evidence="3" type="ORF">C1Y38_10630</name>
    <name evidence="2" type="ORF">GC247_09470</name>
</gene>
<protein>
    <submittedName>
        <fullName evidence="3">Uncharacterized protein</fullName>
    </submittedName>
</protein>
<keyword evidence="1" id="KW-1133">Transmembrane helix</keyword>
<dbReference type="AlphaFoldDB" id="A0A2K2TGA3"/>
<proteinExistence type="predicted"/>
<keyword evidence="1" id="KW-0472">Membrane</keyword>
<dbReference type="Proteomes" id="UP000466799">
    <property type="component" value="Unassembled WGS sequence"/>
</dbReference>
<dbReference type="EMBL" id="POTQ01000036">
    <property type="protein sequence ID" value="PNV57019.1"/>
    <property type="molecule type" value="Genomic_DNA"/>
</dbReference>
<dbReference type="Proteomes" id="UP000236514">
    <property type="component" value="Unassembled WGS sequence"/>
</dbReference>
<accession>A0A2K2TGA3</accession>
<evidence type="ECO:0000313" key="5">
    <source>
        <dbReference type="Proteomes" id="UP000466799"/>
    </source>
</evidence>
<organism evidence="3 4">
    <name type="scientific">Limosilactobacillus fermentum</name>
    <name type="common">Lactobacillus fermentum</name>
    <dbReference type="NCBI Taxonomy" id="1613"/>
    <lineage>
        <taxon>Bacteria</taxon>
        <taxon>Bacillati</taxon>
        <taxon>Bacillota</taxon>
        <taxon>Bacilli</taxon>
        <taxon>Lactobacillales</taxon>
        <taxon>Lactobacillaceae</taxon>
        <taxon>Limosilactobacillus</taxon>
    </lineage>
</organism>
<feature type="transmembrane region" description="Helical" evidence="1">
    <location>
        <begin position="44"/>
        <end position="66"/>
    </location>
</feature>
<dbReference type="RefSeq" id="WP_021349877.1">
    <property type="nucleotide sequence ID" value="NZ_CP021104.1"/>
</dbReference>
<reference evidence="2 5" key="2">
    <citation type="submission" date="2019-10" db="EMBL/GenBank/DDBJ databases">
        <title>Genome Sequencing and assembly of Lactobacillus fermentum I2, a lactic acid bacteria.</title>
        <authorList>
            <person name="Lopes L.S."/>
            <person name="Persinoti G.F."/>
            <person name="Riano-Pachon D.M."/>
            <person name="Labate C.A."/>
        </authorList>
    </citation>
    <scope>NUCLEOTIDE SEQUENCE [LARGE SCALE GENOMIC DNA]</scope>
    <source>
        <strain evidence="2 5">I2</strain>
    </source>
</reference>
<comment type="caution">
    <text evidence="3">The sequence shown here is derived from an EMBL/GenBank/DDBJ whole genome shotgun (WGS) entry which is preliminary data.</text>
</comment>
<evidence type="ECO:0000256" key="1">
    <source>
        <dbReference type="SAM" id="Phobius"/>
    </source>
</evidence>
<keyword evidence="1" id="KW-0812">Transmembrane</keyword>
<dbReference type="EMBL" id="WHJL01000135">
    <property type="protein sequence ID" value="MPQ36063.1"/>
    <property type="molecule type" value="Genomic_DNA"/>
</dbReference>
<name>A0A2K2TGA3_LIMFE</name>
<evidence type="ECO:0000313" key="4">
    <source>
        <dbReference type="Proteomes" id="UP000236514"/>
    </source>
</evidence>